<dbReference type="RefSeq" id="WP_114374468.1">
    <property type="nucleotide sequence ID" value="NZ_CP031092.1"/>
</dbReference>
<dbReference type="InterPro" id="IPR018211">
    <property type="entry name" value="ADH_Fe_CS"/>
</dbReference>
<evidence type="ECO:0000256" key="3">
    <source>
        <dbReference type="ARBA" id="ARBA00023027"/>
    </source>
</evidence>
<accession>A0A345C1E2</accession>
<dbReference type="FunFam" id="1.20.1090.10:FF:000001">
    <property type="entry name" value="Aldehyde-alcohol dehydrogenase"/>
    <property type="match status" value="1"/>
</dbReference>
<evidence type="ECO:0000256" key="2">
    <source>
        <dbReference type="ARBA" id="ARBA00023002"/>
    </source>
</evidence>
<reference evidence="6 7" key="1">
    <citation type="journal article" date="2018" name="J. Microbiol.">
        <title>Salicibibacter kimchii gen. nov., sp. nov., a moderately halophilic and alkalitolerant bacterium in the family Bacillaceae, isolated from kimchi.</title>
        <authorList>
            <person name="Jang J.Y."/>
            <person name="Oh Y.J."/>
            <person name="Lim S.K."/>
            <person name="Park H.K."/>
            <person name="Lee C."/>
            <person name="Kim J.Y."/>
            <person name="Lee M.A."/>
            <person name="Choi H.J."/>
        </authorList>
    </citation>
    <scope>NUCLEOTIDE SEQUENCE [LARGE SCALE GENOMIC DNA]</scope>
    <source>
        <strain evidence="6 7">NKC1-1</strain>
    </source>
</reference>
<dbReference type="PROSITE" id="PS00913">
    <property type="entry name" value="ADH_IRON_1"/>
    <property type="match status" value="1"/>
</dbReference>
<evidence type="ECO:0000313" key="6">
    <source>
        <dbReference type="EMBL" id="AXF57023.1"/>
    </source>
</evidence>
<dbReference type="SUPFAM" id="SSF56796">
    <property type="entry name" value="Dehydroquinate synthase-like"/>
    <property type="match status" value="1"/>
</dbReference>
<evidence type="ECO:0000259" key="4">
    <source>
        <dbReference type="Pfam" id="PF00465"/>
    </source>
</evidence>
<dbReference type="AlphaFoldDB" id="A0A345C1E2"/>
<dbReference type="Gene3D" id="3.40.50.1970">
    <property type="match status" value="1"/>
</dbReference>
<evidence type="ECO:0000256" key="1">
    <source>
        <dbReference type="ARBA" id="ARBA00007358"/>
    </source>
</evidence>
<dbReference type="PANTHER" id="PTHR11496">
    <property type="entry name" value="ALCOHOL DEHYDROGENASE"/>
    <property type="match status" value="1"/>
</dbReference>
<keyword evidence="2" id="KW-0560">Oxidoreductase</keyword>
<dbReference type="GO" id="GO:0046872">
    <property type="term" value="F:metal ion binding"/>
    <property type="evidence" value="ECO:0007669"/>
    <property type="project" value="InterPro"/>
</dbReference>
<evidence type="ECO:0000259" key="5">
    <source>
        <dbReference type="Pfam" id="PF25137"/>
    </source>
</evidence>
<organism evidence="6 7">
    <name type="scientific">Salicibibacter kimchii</name>
    <dbReference type="NCBI Taxonomy" id="2099786"/>
    <lineage>
        <taxon>Bacteria</taxon>
        <taxon>Bacillati</taxon>
        <taxon>Bacillota</taxon>
        <taxon>Bacilli</taxon>
        <taxon>Bacillales</taxon>
        <taxon>Bacillaceae</taxon>
        <taxon>Salicibibacter</taxon>
    </lineage>
</organism>
<keyword evidence="3" id="KW-0520">NAD</keyword>
<dbReference type="InterPro" id="IPR039697">
    <property type="entry name" value="Alcohol_dehydrogenase_Fe"/>
</dbReference>
<dbReference type="GO" id="GO:0004022">
    <property type="term" value="F:alcohol dehydrogenase (NAD+) activity"/>
    <property type="evidence" value="ECO:0007669"/>
    <property type="project" value="TreeGrafter"/>
</dbReference>
<protein>
    <submittedName>
        <fullName evidence="6">Iron-containing alcohol dehydrogenase</fullName>
    </submittedName>
</protein>
<gene>
    <name evidence="6" type="ORF">DT065_14120</name>
</gene>
<dbReference type="KEGG" id="rue:DT065_14120"/>
<evidence type="ECO:0000313" key="7">
    <source>
        <dbReference type="Proteomes" id="UP000252100"/>
    </source>
</evidence>
<proteinExistence type="inferred from homology"/>
<dbReference type="InterPro" id="IPR001670">
    <property type="entry name" value="ADH_Fe/GldA"/>
</dbReference>
<dbReference type="PANTHER" id="PTHR11496:SF102">
    <property type="entry name" value="ALCOHOL DEHYDROGENASE 4"/>
    <property type="match status" value="1"/>
</dbReference>
<keyword evidence="7" id="KW-1185">Reference proteome</keyword>
<dbReference type="Pfam" id="PF00465">
    <property type="entry name" value="Fe-ADH"/>
    <property type="match status" value="1"/>
</dbReference>
<dbReference type="Gene3D" id="1.20.1090.10">
    <property type="entry name" value="Dehydroquinate synthase-like - alpha domain"/>
    <property type="match status" value="1"/>
</dbReference>
<sequence length="400" mass="42583">MEFQYGIPSQATFGHGVVKKVGEVLSELEATKVLFVCDEGVKKAGIVDKVQTYMEEKNVAIVPYSNVVPNPPETVLDEGADLAKKEQVEAVVAVGGGSSIDTAKALNILITNPTPINQYDGINNIKNPTKPLIAIPTTSGTGSEVTSITVITDTKQKKKMVIGGRHCGADIALVDPELTMGLPPTITAATGMDALTHGIESYVSNFASVPSDVNGLKAIELISNNIVEAYQNGNNVEARTNMLLGSMLAGYAFNSALLGLVHAIAHPLSVYCGLPHGVANASTLSYAMAFNARDENVQKLYRDIGRSMGVQVDGLSDVDAAYKTLEAIKSLSDQVQIPTLSEAGVKREQFDVLAEATLNEEISIMANPTKVTKEDVLEILDLAYLGSDIQDIKYLQSTVK</sequence>
<comment type="similarity">
    <text evidence="1">Belongs to the iron-containing alcohol dehydrogenase family.</text>
</comment>
<feature type="domain" description="Alcohol dehydrogenase iron-type/glycerol dehydrogenase GldA" evidence="4">
    <location>
        <begin position="8"/>
        <end position="176"/>
    </location>
</feature>
<dbReference type="Pfam" id="PF25137">
    <property type="entry name" value="ADH_Fe_C"/>
    <property type="match status" value="1"/>
</dbReference>
<dbReference type="OrthoDB" id="9815791at2"/>
<feature type="domain" description="Fe-containing alcohol dehydrogenase-like C-terminal" evidence="5">
    <location>
        <begin position="187"/>
        <end position="383"/>
    </location>
</feature>
<dbReference type="EMBL" id="CP031092">
    <property type="protein sequence ID" value="AXF57023.1"/>
    <property type="molecule type" value="Genomic_DNA"/>
</dbReference>
<dbReference type="CDD" id="cd08551">
    <property type="entry name" value="Fe-ADH"/>
    <property type="match status" value="1"/>
</dbReference>
<dbReference type="InterPro" id="IPR056798">
    <property type="entry name" value="ADH_Fe_C"/>
</dbReference>
<dbReference type="Proteomes" id="UP000252100">
    <property type="component" value="Chromosome"/>
</dbReference>
<name>A0A345C1E2_9BACI</name>
<dbReference type="FunFam" id="3.40.50.1970:FF:000003">
    <property type="entry name" value="Alcohol dehydrogenase, iron-containing"/>
    <property type="match status" value="1"/>
</dbReference>